<feature type="transmembrane region" description="Helical" evidence="7">
    <location>
        <begin position="362"/>
        <end position="379"/>
    </location>
</feature>
<gene>
    <name evidence="9" type="ORF">SAMN05421848_0363</name>
</gene>
<organism evidence="9 10">
    <name type="scientific">Kushneria avicenniae</name>
    <dbReference type="NCBI Taxonomy" id="402385"/>
    <lineage>
        <taxon>Bacteria</taxon>
        <taxon>Pseudomonadati</taxon>
        <taxon>Pseudomonadota</taxon>
        <taxon>Gammaproteobacteria</taxon>
        <taxon>Oceanospirillales</taxon>
        <taxon>Halomonadaceae</taxon>
        <taxon>Kushneria</taxon>
    </lineage>
</organism>
<dbReference type="InterPro" id="IPR032818">
    <property type="entry name" value="DedA-like"/>
</dbReference>
<feature type="transmembrane region" description="Helical" evidence="7">
    <location>
        <begin position="450"/>
        <end position="468"/>
    </location>
</feature>
<dbReference type="GO" id="GO:0005886">
    <property type="term" value="C:plasma membrane"/>
    <property type="evidence" value="ECO:0007669"/>
    <property type="project" value="UniProtKB-SubCell"/>
</dbReference>
<dbReference type="CDD" id="cd03392">
    <property type="entry name" value="PAP2_like_2"/>
    <property type="match status" value="1"/>
</dbReference>
<feature type="transmembrane region" description="Helical" evidence="7">
    <location>
        <begin position="179"/>
        <end position="198"/>
    </location>
</feature>
<dbReference type="InterPro" id="IPR032816">
    <property type="entry name" value="VTT_dom"/>
</dbReference>
<feature type="transmembrane region" description="Helical" evidence="7">
    <location>
        <begin position="16"/>
        <end position="37"/>
    </location>
</feature>
<comment type="similarity">
    <text evidence="2">Belongs to the DedA family.</text>
</comment>
<dbReference type="SMART" id="SM00014">
    <property type="entry name" value="acidPPc"/>
    <property type="match status" value="1"/>
</dbReference>
<dbReference type="RefSeq" id="WP_090130214.1">
    <property type="nucleotide sequence ID" value="NZ_FOLY01000001.1"/>
</dbReference>
<evidence type="ECO:0000256" key="1">
    <source>
        <dbReference type="ARBA" id="ARBA00004651"/>
    </source>
</evidence>
<feature type="transmembrane region" description="Helical" evidence="7">
    <location>
        <begin position="416"/>
        <end position="438"/>
    </location>
</feature>
<dbReference type="SUPFAM" id="SSF48317">
    <property type="entry name" value="Acid phosphatase/Vanadium-dependent haloperoxidase"/>
    <property type="match status" value="1"/>
</dbReference>
<dbReference type="Pfam" id="PF01569">
    <property type="entry name" value="PAP2"/>
    <property type="match status" value="1"/>
</dbReference>
<keyword evidence="6 7" id="KW-0472">Membrane</keyword>
<dbReference type="Gene3D" id="1.20.144.10">
    <property type="entry name" value="Phosphatidic acid phosphatase type 2/haloperoxidase"/>
    <property type="match status" value="1"/>
</dbReference>
<dbReference type="Proteomes" id="UP000199046">
    <property type="component" value="Unassembled WGS sequence"/>
</dbReference>
<dbReference type="InterPro" id="IPR000326">
    <property type="entry name" value="PAP2/HPO"/>
</dbReference>
<evidence type="ECO:0000256" key="7">
    <source>
        <dbReference type="SAM" id="Phobius"/>
    </source>
</evidence>
<comment type="subcellular location">
    <subcellularLocation>
        <location evidence="1">Cell membrane</location>
        <topology evidence="1">Multi-pass membrane protein</topology>
    </subcellularLocation>
</comment>
<keyword evidence="3" id="KW-1003">Cell membrane</keyword>
<keyword evidence="5 7" id="KW-1133">Transmembrane helix</keyword>
<evidence type="ECO:0000313" key="9">
    <source>
        <dbReference type="EMBL" id="SFC05208.1"/>
    </source>
</evidence>
<evidence type="ECO:0000256" key="5">
    <source>
        <dbReference type="ARBA" id="ARBA00022989"/>
    </source>
</evidence>
<dbReference type="PANTHER" id="PTHR30353:SF15">
    <property type="entry name" value="INNER MEMBRANE PROTEIN YABI"/>
    <property type="match status" value="1"/>
</dbReference>
<feature type="transmembrane region" description="Helical" evidence="7">
    <location>
        <begin position="321"/>
        <end position="342"/>
    </location>
</feature>
<feature type="transmembrane region" description="Helical" evidence="7">
    <location>
        <begin position="139"/>
        <end position="159"/>
    </location>
</feature>
<dbReference type="AlphaFoldDB" id="A0A1I1G5V8"/>
<feature type="transmembrane region" description="Helical" evidence="7">
    <location>
        <begin position="238"/>
        <end position="259"/>
    </location>
</feature>
<name>A0A1I1G5V8_9GAMM</name>
<reference evidence="10" key="1">
    <citation type="submission" date="2016-10" db="EMBL/GenBank/DDBJ databases">
        <authorList>
            <person name="Varghese N."/>
            <person name="Submissions S."/>
        </authorList>
    </citation>
    <scope>NUCLEOTIDE SEQUENCE [LARGE SCALE GENOMIC DNA]</scope>
    <source>
        <strain evidence="10">DSM 23439</strain>
    </source>
</reference>
<evidence type="ECO:0000256" key="6">
    <source>
        <dbReference type="ARBA" id="ARBA00023136"/>
    </source>
</evidence>
<evidence type="ECO:0000313" key="10">
    <source>
        <dbReference type="Proteomes" id="UP000199046"/>
    </source>
</evidence>
<feature type="transmembrane region" description="Helical" evidence="7">
    <location>
        <begin position="57"/>
        <end position="78"/>
    </location>
</feature>
<evidence type="ECO:0000256" key="3">
    <source>
        <dbReference type="ARBA" id="ARBA00022475"/>
    </source>
</evidence>
<sequence>MHPVALIDQWAHNPTVLVLIVGMVALLESLAVVGLIMPGVVMLTAAASLAGHDHVSIMTLMISAFIGAVLGDGLSYWLGRKQCDRIRSWWPFNRHPEWVDKGERFFTRHGTLSVAFGRFVGPVRPIIPMVAGMMHMPPARFLTVNVISALLWAPAYLLPGYYLGRSWQRLIHLPPGTEQWLSALLFMLIVLGFALSWLRRQFDRDSRIYRGLLMRARRYRLSRRLWLSLRQKRIGGEVPLASIALLLAGIVAFAGWTWLVAGLQQPLSLDVAARNFFSRPDNVALMRASTLLDRIGDAIGIMAMLLPWLLWLLWRKRLAALIHWGGAMALLSFSNTTLKHWVGRARPDTPEHLVGSFSYPSAHTSTAVVFWGLSAAFIAEGLSSRARRWPYWIAIVIASIVALSRLTFGVHWLSDLIGGALLGLVICGATRISYHFFAHRYLAGAVSHRQLALLTLASVVLVTARILWLPAF</sequence>
<evidence type="ECO:0000259" key="8">
    <source>
        <dbReference type="SMART" id="SM00014"/>
    </source>
</evidence>
<dbReference type="InterPro" id="IPR036938">
    <property type="entry name" value="PAP2/HPO_sf"/>
</dbReference>
<protein>
    <submittedName>
        <fullName evidence="9">Undecaprenyl-diphosphatase</fullName>
    </submittedName>
</protein>
<feature type="domain" description="Phosphatidic acid phosphatase type 2/haloperoxidase" evidence="8">
    <location>
        <begin position="319"/>
        <end position="431"/>
    </location>
</feature>
<accession>A0A1I1G5V8</accession>
<evidence type="ECO:0000256" key="2">
    <source>
        <dbReference type="ARBA" id="ARBA00010792"/>
    </source>
</evidence>
<dbReference type="STRING" id="402385.SAMN05421848_0363"/>
<dbReference type="EMBL" id="FOLY01000001">
    <property type="protein sequence ID" value="SFC05208.1"/>
    <property type="molecule type" value="Genomic_DNA"/>
</dbReference>
<keyword evidence="4 7" id="KW-0812">Transmembrane</keyword>
<dbReference type="Pfam" id="PF09335">
    <property type="entry name" value="VTT_dom"/>
    <property type="match status" value="1"/>
</dbReference>
<feature type="transmembrane region" description="Helical" evidence="7">
    <location>
        <begin position="295"/>
        <end position="314"/>
    </location>
</feature>
<dbReference type="PANTHER" id="PTHR30353">
    <property type="entry name" value="INNER MEMBRANE PROTEIN DEDA-RELATED"/>
    <property type="match status" value="1"/>
</dbReference>
<dbReference type="OrthoDB" id="9780918at2"/>
<proteinExistence type="inferred from homology"/>
<feature type="transmembrane region" description="Helical" evidence="7">
    <location>
        <begin position="391"/>
        <end position="410"/>
    </location>
</feature>
<evidence type="ECO:0000256" key="4">
    <source>
        <dbReference type="ARBA" id="ARBA00022692"/>
    </source>
</evidence>
<keyword evidence="10" id="KW-1185">Reference proteome</keyword>